<reference evidence="8" key="1">
    <citation type="submission" date="2023-06" db="EMBL/GenBank/DDBJ databases">
        <authorList>
            <person name="Kurt Z."/>
        </authorList>
    </citation>
    <scope>NUCLEOTIDE SEQUENCE</scope>
</reference>
<keyword evidence="1" id="KW-0808">Transferase</keyword>
<dbReference type="Gene3D" id="3.30.200.20">
    <property type="entry name" value="Phosphorylase Kinase, domain 1"/>
    <property type="match status" value="1"/>
</dbReference>
<dbReference type="GO" id="GO:0004672">
    <property type="term" value="F:protein kinase activity"/>
    <property type="evidence" value="ECO:0007669"/>
    <property type="project" value="InterPro"/>
</dbReference>
<evidence type="ECO:0000259" key="7">
    <source>
        <dbReference type="PROSITE" id="PS50011"/>
    </source>
</evidence>
<dbReference type="Gene3D" id="1.10.510.10">
    <property type="entry name" value="Transferase(Phosphotransferase) domain 1"/>
    <property type="match status" value="1"/>
</dbReference>
<evidence type="ECO:0000313" key="9">
    <source>
        <dbReference type="EMBL" id="CAL6020392.1"/>
    </source>
</evidence>
<evidence type="ECO:0000313" key="10">
    <source>
        <dbReference type="Proteomes" id="UP001642409"/>
    </source>
</evidence>
<proteinExistence type="inferred from homology"/>
<dbReference type="EMBL" id="CATOUU010000969">
    <property type="protein sequence ID" value="CAI9963624.1"/>
    <property type="molecule type" value="Genomic_DNA"/>
</dbReference>
<dbReference type="Pfam" id="PF00069">
    <property type="entry name" value="Pkinase"/>
    <property type="match status" value="2"/>
</dbReference>
<dbReference type="PROSITE" id="PS00107">
    <property type="entry name" value="PROTEIN_KINASE_ATP"/>
    <property type="match status" value="1"/>
</dbReference>
<evidence type="ECO:0000256" key="2">
    <source>
        <dbReference type="ARBA" id="ARBA00022741"/>
    </source>
</evidence>
<dbReference type="AlphaFoldDB" id="A0AA86UPZ8"/>
<dbReference type="GO" id="GO:0005737">
    <property type="term" value="C:cytoplasm"/>
    <property type="evidence" value="ECO:0007669"/>
    <property type="project" value="TreeGrafter"/>
</dbReference>
<dbReference type="EMBL" id="CAXDID020000085">
    <property type="protein sequence ID" value="CAL6020392.1"/>
    <property type="molecule type" value="Genomic_DNA"/>
</dbReference>
<evidence type="ECO:0000256" key="3">
    <source>
        <dbReference type="ARBA" id="ARBA00022777"/>
    </source>
</evidence>
<feature type="domain" description="Protein kinase" evidence="7">
    <location>
        <begin position="261"/>
        <end position="616"/>
    </location>
</feature>
<reference evidence="9 10" key="2">
    <citation type="submission" date="2024-07" db="EMBL/GenBank/DDBJ databases">
        <authorList>
            <person name="Akdeniz Z."/>
        </authorList>
    </citation>
    <scope>NUCLEOTIDE SEQUENCE [LARGE SCALE GENOMIC DNA]</scope>
</reference>
<organism evidence="8">
    <name type="scientific">Hexamita inflata</name>
    <dbReference type="NCBI Taxonomy" id="28002"/>
    <lineage>
        <taxon>Eukaryota</taxon>
        <taxon>Metamonada</taxon>
        <taxon>Diplomonadida</taxon>
        <taxon>Hexamitidae</taxon>
        <taxon>Hexamitinae</taxon>
        <taxon>Hexamita</taxon>
    </lineage>
</organism>
<evidence type="ECO:0000256" key="6">
    <source>
        <dbReference type="PROSITE-ProRule" id="PRU10141"/>
    </source>
</evidence>
<dbReference type="GO" id="GO:0005524">
    <property type="term" value="F:ATP binding"/>
    <property type="evidence" value="ECO:0007669"/>
    <property type="project" value="UniProtKB-UniRule"/>
</dbReference>
<comment type="similarity">
    <text evidence="5">Belongs to the protein kinase superfamily. Ser/Thr protein kinase family. GCN2 subfamily.</text>
</comment>
<sequence>MSNFISKLSCDCCKQFGEQVQLLPVDNTHIEIRFQPIMVPNPHHVSLKIQTVPVNPTVAVIKQGCVPGAQLDFLRQKLQTMIADSENPQFVPEIMSIFNQFVSNIKEAEPLKDNASVMTPGMRISVALQQTDTNATNRSAFYHENSFTLKQISKTDPEIQSFLNQLSNEHKNDLLINNYLIQYLLAHQQIKTGEEEYEKLQTELLSNKLIEFRIPYNAFRYKTEMQRYINDYDLTKEQIQMLSKPVQQIFSNKFKYFAERFTNPIFLGKGGFGEVCLCTSKTDNKEYAVKKVALPDDDRTVNNILQEIRTLIKLQSQFVVQYYNAWTEAEAIVAQECTDYFNNVQDVTFNNNNKNQNQIEEHNANFDDFKSKTEYVYEEVYEEEMEETQQEQEEVLPLESTSTIKTRKSELGQISAPSSSISNVPMNKVLFIQMEYCKGQTLNNLIYSKQELHTDTKWKITIQLISGIAYIHKQNIVHRDIKPDNIFLTESNDIKYGDFGISLNFSTEQCKNIAGTKQYMAPEMVFSQLSQKEFQKCDIYALGLTLFELWVLKTTEHRTTYFYQLKNSIAQKDQACSIFEDFRSDQPDIYNIIRKMCEPDPEERYSIAQLMAYPAIFAKMNVKQYIEQIKDEIDTVQKEQIVKTIIDSTVLQKPAPTLLQNDFFKITDLCNTLVQQFTQLGFDLQYIQNLLTYTTSLRSVSTFLNQLKMVGMDKRIQINCEYLPILNYIHFGIEKPAVYELLIRNEPCIGLVFQNSKLVEIMEFVVQKLKEKRNYCKITVFYQGKMQQVENINYKQAILKMWDGFQDYQFVVRAGFGKGVEEEYASGGCCNGITQLIVRPICYVDL</sequence>
<evidence type="ECO:0000313" key="8">
    <source>
        <dbReference type="EMBL" id="CAI9963624.1"/>
    </source>
</evidence>
<evidence type="ECO:0000256" key="1">
    <source>
        <dbReference type="ARBA" id="ARBA00022679"/>
    </source>
</evidence>
<feature type="binding site" evidence="6">
    <location>
        <position position="291"/>
    </location>
    <ligand>
        <name>ATP</name>
        <dbReference type="ChEBI" id="CHEBI:30616"/>
    </ligand>
</feature>
<dbReference type="InterPro" id="IPR017441">
    <property type="entry name" value="Protein_kinase_ATP_BS"/>
</dbReference>
<dbReference type="PROSITE" id="PS00108">
    <property type="entry name" value="PROTEIN_KINASE_ST"/>
    <property type="match status" value="1"/>
</dbReference>
<dbReference type="GO" id="GO:0005634">
    <property type="term" value="C:nucleus"/>
    <property type="evidence" value="ECO:0007669"/>
    <property type="project" value="TreeGrafter"/>
</dbReference>
<accession>A0AA86UPZ8</accession>
<gene>
    <name evidence="9" type="ORF">HINF_LOCUS27413</name>
    <name evidence="8" type="ORF">HINF_LOCUS51269</name>
</gene>
<name>A0AA86UPZ8_9EUKA</name>
<dbReference type="InterPro" id="IPR008271">
    <property type="entry name" value="Ser/Thr_kinase_AS"/>
</dbReference>
<keyword evidence="2 6" id="KW-0547">Nucleotide-binding</keyword>
<dbReference type="PROSITE" id="PS50011">
    <property type="entry name" value="PROTEIN_KINASE_DOM"/>
    <property type="match status" value="1"/>
</dbReference>
<dbReference type="SMART" id="SM00220">
    <property type="entry name" value="S_TKc"/>
    <property type="match status" value="1"/>
</dbReference>
<comment type="caution">
    <text evidence="8">The sequence shown here is derived from an EMBL/GenBank/DDBJ whole genome shotgun (WGS) entry which is preliminary data.</text>
</comment>
<keyword evidence="10" id="KW-1185">Reference proteome</keyword>
<protein>
    <submittedName>
        <fullName evidence="9">Kinase</fullName>
    </submittedName>
    <submittedName>
        <fullName evidence="8">PEK</fullName>
    </submittedName>
</protein>
<dbReference type="InterPro" id="IPR011009">
    <property type="entry name" value="Kinase-like_dom_sf"/>
</dbReference>
<dbReference type="SUPFAM" id="SSF56112">
    <property type="entry name" value="Protein kinase-like (PK-like)"/>
    <property type="match status" value="1"/>
</dbReference>
<dbReference type="InterPro" id="IPR000719">
    <property type="entry name" value="Prot_kinase_dom"/>
</dbReference>
<keyword evidence="4 6" id="KW-0067">ATP-binding</keyword>
<dbReference type="InterPro" id="IPR050339">
    <property type="entry name" value="CC_SR_Kinase"/>
</dbReference>
<evidence type="ECO:0000256" key="5">
    <source>
        <dbReference type="ARBA" id="ARBA00037982"/>
    </source>
</evidence>
<keyword evidence="3 9" id="KW-0418">Kinase</keyword>
<dbReference type="PANTHER" id="PTHR11042">
    <property type="entry name" value="EUKARYOTIC TRANSLATION INITIATION FACTOR 2-ALPHA KINASE EIF2-ALPHA KINASE -RELATED"/>
    <property type="match status" value="1"/>
</dbReference>
<evidence type="ECO:0000256" key="4">
    <source>
        <dbReference type="ARBA" id="ARBA00022840"/>
    </source>
</evidence>
<dbReference type="Proteomes" id="UP001642409">
    <property type="component" value="Unassembled WGS sequence"/>
</dbReference>